<name>A0A2T0A290_RHOTO</name>
<organism evidence="2 3">
    <name type="scientific">Rhodotorula toruloides</name>
    <name type="common">Yeast</name>
    <name type="synonym">Rhodosporidium toruloides</name>
    <dbReference type="NCBI Taxonomy" id="5286"/>
    <lineage>
        <taxon>Eukaryota</taxon>
        <taxon>Fungi</taxon>
        <taxon>Dikarya</taxon>
        <taxon>Basidiomycota</taxon>
        <taxon>Pucciniomycotina</taxon>
        <taxon>Microbotryomycetes</taxon>
        <taxon>Sporidiobolales</taxon>
        <taxon>Sporidiobolaceae</taxon>
        <taxon>Rhodotorula</taxon>
    </lineage>
</organism>
<protein>
    <submittedName>
        <fullName evidence="2">Uncharacterized protein</fullName>
    </submittedName>
</protein>
<evidence type="ECO:0000313" key="3">
    <source>
        <dbReference type="Proteomes" id="UP000239560"/>
    </source>
</evidence>
<feature type="region of interest" description="Disordered" evidence="1">
    <location>
        <begin position="266"/>
        <end position="287"/>
    </location>
</feature>
<sequence length="299" mass="33805">MAGPRRITDKNEFLPDWLRDLTPNGSTRRSLAGKPYYRTWRKAVLSVFDNDEYWGTRVEISLPLPPHVNAELHAICERIMADKERVCGATDGETSADSYYSKMMMALFGRAVYDQIVDKWGSSDPKSVKAAEAFGEIYGNKLLALTWKASTVDLTAALKRMRDVFAGADADQARLLEKWAEDTFRAIFSVIVSGTAARQEVFARCDHALHHLVEFEKHEWPMADGLHRPTFKELFAFLPRVSTLLGHYPLVKDGANQGCSTCNEEHARHAGQQHSLAHSPHSPFVPQARTNTARQMRWF</sequence>
<accession>A0A2T0A290</accession>
<proteinExistence type="predicted"/>
<reference evidence="2 3" key="1">
    <citation type="journal article" date="2018" name="Elife">
        <title>Functional genomics of lipid metabolism in the oleaginous yeast Rhodosporidium toruloides.</title>
        <authorList>
            <person name="Coradetti S.T."/>
            <person name="Pinel D."/>
            <person name="Geiselman G."/>
            <person name="Ito M."/>
            <person name="Mondo S."/>
            <person name="Reilly M.C."/>
            <person name="Cheng Y.F."/>
            <person name="Bauer S."/>
            <person name="Grigoriev I."/>
            <person name="Gladden J.M."/>
            <person name="Simmons B.A."/>
            <person name="Brem R."/>
            <person name="Arkin A.P."/>
            <person name="Skerker J.M."/>
        </authorList>
    </citation>
    <scope>NUCLEOTIDE SEQUENCE [LARGE SCALE GENOMIC DNA]</scope>
    <source>
        <strain evidence="2 3">NBRC 0880</strain>
    </source>
</reference>
<dbReference type="EMBL" id="LCTV02000010">
    <property type="protein sequence ID" value="PRQ72110.1"/>
    <property type="molecule type" value="Genomic_DNA"/>
</dbReference>
<dbReference type="AlphaFoldDB" id="A0A2T0A290"/>
<gene>
    <name evidence="2" type="ORF">AAT19DRAFT_9449</name>
</gene>
<comment type="caution">
    <text evidence="2">The sequence shown here is derived from an EMBL/GenBank/DDBJ whole genome shotgun (WGS) entry which is preliminary data.</text>
</comment>
<evidence type="ECO:0000256" key="1">
    <source>
        <dbReference type="SAM" id="MobiDB-lite"/>
    </source>
</evidence>
<dbReference type="Proteomes" id="UP000239560">
    <property type="component" value="Unassembled WGS sequence"/>
</dbReference>
<evidence type="ECO:0000313" key="2">
    <source>
        <dbReference type="EMBL" id="PRQ72110.1"/>
    </source>
</evidence>